<sequence length="226" mass="26115">MRPILQNPILLCKSQSWLFGITMARKTKEDAFVTRQRIINVAISEFSIRGFSSTTLSDIACSAGVTRGAIYWHFKNKEELFNEIWQQSAHYSLYISEKIHSENKDNPLNALQETLTYLLRAVVSDPQQKSLMEIIFHKCEFTKEMTPRHEIRRMVYFEEERLTNTLKRCVTLNQLPSTLNIPQSIVIIRAYMSGLIENWLLPSENYDLGSNASGLVNNLITLLKLQ</sequence>
<proteinExistence type="predicted"/>
<dbReference type="STRING" id="569.A6V27_01865"/>
<dbReference type="Pfam" id="PF00440">
    <property type="entry name" value="TetR_N"/>
    <property type="match status" value="1"/>
</dbReference>
<dbReference type="PROSITE" id="PS50977">
    <property type="entry name" value="HTH_TETR_2"/>
    <property type="match status" value="1"/>
</dbReference>
<reference evidence="7 8" key="1">
    <citation type="submission" date="2016-09" db="EMBL/GenBank/DDBJ databases">
        <authorList>
            <person name="Capua I."/>
            <person name="De Benedictis P."/>
            <person name="Joannis T."/>
            <person name="Lombin L.H."/>
            <person name="Cattoli G."/>
        </authorList>
    </citation>
    <scope>NUCLEOTIDE SEQUENCE [LARGE SCALE GENOMIC DNA]</scope>
    <source>
        <strain evidence="7 8">GB001</strain>
    </source>
</reference>
<accession>A0A1C6Z190</accession>
<evidence type="ECO:0000256" key="1">
    <source>
        <dbReference type="ARBA" id="ARBA00022491"/>
    </source>
</evidence>
<evidence type="ECO:0000256" key="5">
    <source>
        <dbReference type="PROSITE-ProRule" id="PRU00335"/>
    </source>
</evidence>
<name>A0A1C6Z190_HAFAL</name>
<dbReference type="InterPro" id="IPR001647">
    <property type="entry name" value="HTH_TetR"/>
</dbReference>
<dbReference type="Gene3D" id="1.10.357.10">
    <property type="entry name" value="Tetracycline Repressor, domain 2"/>
    <property type="match status" value="1"/>
</dbReference>
<keyword evidence="2" id="KW-0805">Transcription regulation</keyword>
<evidence type="ECO:0000313" key="8">
    <source>
        <dbReference type="Proteomes" id="UP000094844"/>
    </source>
</evidence>
<keyword evidence="3 5" id="KW-0238">DNA-binding</keyword>
<keyword evidence="4" id="KW-0804">Transcription</keyword>
<keyword evidence="1" id="KW-0678">Repressor</keyword>
<feature type="domain" description="HTH tetR-type" evidence="6">
    <location>
        <begin position="32"/>
        <end position="92"/>
    </location>
</feature>
<dbReference type="InterPro" id="IPR023772">
    <property type="entry name" value="DNA-bd_HTH_TetR-type_CS"/>
</dbReference>
<dbReference type="InterPro" id="IPR036271">
    <property type="entry name" value="Tet_transcr_reg_TetR-rel_C_sf"/>
</dbReference>
<dbReference type="InterPro" id="IPR009057">
    <property type="entry name" value="Homeodomain-like_sf"/>
</dbReference>
<dbReference type="PROSITE" id="PS01081">
    <property type="entry name" value="HTH_TETR_1"/>
    <property type="match status" value="1"/>
</dbReference>
<dbReference type="GO" id="GO:0003677">
    <property type="term" value="F:DNA binding"/>
    <property type="evidence" value="ECO:0007669"/>
    <property type="project" value="UniProtKB-UniRule"/>
</dbReference>
<dbReference type="PRINTS" id="PR00455">
    <property type="entry name" value="HTHTETR"/>
</dbReference>
<dbReference type="Proteomes" id="UP000094844">
    <property type="component" value="Unassembled WGS sequence"/>
</dbReference>
<dbReference type="InterPro" id="IPR050624">
    <property type="entry name" value="HTH-type_Tx_Regulator"/>
</dbReference>
<dbReference type="AlphaFoldDB" id="A0A1C6Z190"/>
<dbReference type="PANTHER" id="PTHR43479:SF11">
    <property type="entry name" value="ACREF_ENVCD OPERON REPRESSOR-RELATED"/>
    <property type="match status" value="1"/>
</dbReference>
<dbReference type="PANTHER" id="PTHR43479">
    <property type="entry name" value="ACREF/ENVCD OPERON REPRESSOR-RELATED"/>
    <property type="match status" value="1"/>
</dbReference>
<gene>
    <name evidence="7" type="ORF">BN1044_02451</name>
</gene>
<feature type="DNA-binding region" description="H-T-H motif" evidence="5">
    <location>
        <begin position="55"/>
        <end position="74"/>
    </location>
</feature>
<evidence type="ECO:0000256" key="4">
    <source>
        <dbReference type="ARBA" id="ARBA00023163"/>
    </source>
</evidence>
<evidence type="ECO:0000313" key="7">
    <source>
        <dbReference type="EMBL" id="SCM52963.1"/>
    </source>
</evidence>
<dbReference type="SUPFAM" id="SSF48498">
    <property type="entry name" value="Tetracyclin repressor-like, C-terminal domain"/>
    <property type="match status" value="1"/>
</dbReference>
<protein>
    <submittedName>
        <fullName evidence="7">Transcriptional regulator, TetR family</fullName>
    </submittedName>
</protein>
<dbReference type="InterPro" id="IPR013572">
    <property type="entry name" value="Tscrpt_reg_MAATS_C"/>
</dbReference>
<evidence type="ECO:0000256" key="2">
    <source>
        <dbReference type="ARBA" id="ARBA00023015"/>
    </source>
</evidence>
<organism evidence="7 8">
    <name type="scientific">Hafnia alvei</name>
    <dbReference type="NCBI Taxonomy" id="569"/>
    <lineage>
        <taxon>Bacteria</taxon>
        <taxon>Pseudomonadati</taxon>
        <taxon>Pseudomonadota</taxon>
        <taxon>Gammaproteobacteria</taxon>
        <taxon>Enterobacterales</taxon>
        <taxon>Hafniaceae</taxon>
        <taxon>Hafnia</taxon>
    </lineage>
</organism>
<dbReference type="EMBL" id="FMIQ01000046">
    <property type="protein sequence ID" value="SCM52963.1"/>
    <property type="molecule type" value="Genomic_DNA"/>
</dbReference>
<dbReference type="Pfam" id="PF08361">
    <property type="entry name" value="TetR_C_2"/>
    <property type="match status" value="1"/>
</dbReference>
<dbReference type="SUPFAM" id="SSF46689">
    <property type="entry name" value="Homeodomain-like"/>
    <property type="match status" value="1"/>
</dbReference>
<evidence type="ECO:0000256" key="3">
    <source>
        <dbReference type="ARBA" id="ARBA00023125"/>
    </source>
</evidence>
<evidence type="ECO:0000259" key="6">
    <source>
        <dbReference type="PROSITE" id="PS50977"/>
    </source>
</evidence>